<proteinExistence type="predicted"/>
<feature type="signal peptide" evidence="1">
    <location>
        <begin position="1"/>
        <end position="15"/>
    </location>
</feature>
<dbReference type="Gene3D" id="3.10.350.10">
    <property type="entry name" value="LysM domain"/>
    <property type="match status" value="1"/>
</dbReference>
<dbReference type="SUPFAM" id="SSF51445">
    <property type="entry name" value="(Trans)glycosidases"/>
    <property type="match status" value="2"/>
</dbReference>
<comment type="caution">
    <text evidence="3">The sequence shown here is derived from an EMBL/GenBank/DDBJ whole genome shotgun (WGS) entry which is preliminary data.</text>
</comment>
<feature type="chain" id="PRO_5032647430" description="LysM domain-containing protein" evidence="1">
    <location>
        <begin position="16"/>
        <end position="733"/>
    </location>
</feature>
<reference evidence="3" key="1">
    <citation type="submission" date="2021-02" db="EMBL/GenBank/DDBJ databases">
        <authorList>
            <person name="Dougan E. K."/>
            <person name="Rhodes N."/>
            <person name="Thang M."/>
            <person name="Chan C."/>
        </authorList>
    </citation>
    <scope>NUCLEOTIDE SEQUENCE</scope>
</reference>
<accession>A0A812TKD6</accession>
<organism evidence="3 4">
    <name type="scientific">Symbiodinium natans</name>
    <dbReference type="NCBI Taxonomy" id="878477"/>
    <lineage>
        <taxon>Eukaryota</taxon>
        <taxon>Sar</taxon>
        <taxon>Alveolata</taxon>
        <taxon>Dinophyceae</taxon>
        <taxon>Suessiales</taxon>
        <taxon>Symbiodiniaceae</taxon>
        <taxon>Symbiodinium</taxon>
    </lineage>
</organism>
<feature type="domain" description="LysM" evidence="2">
    <location>
        <begin position="117"/>
        <end position="163"/>
    </location>
</feature>
<dbReference type="GO" id="GO:0004553">
    <property type="term" value="F:hydrolase activity, hydrolyzing O-glycosyl compounds"/>
    <property type="evidence" value="ECO:0007669"/>
    <property type="project" value="InterPro"/>
</dbReference>
<dbReference type="PROSITE" id="PS51782">
    <property type="entry name" value="LYSM"/>
    <property type="match status" value="1"/>
</dbReference>
<gene>
    <name evidence="3" type="ORF">SNAT2548_LOCUS30263</name>
</gene>
<dbReference type="InterPro" id="IPR018392">
    <property type="entry name" value="LysM"/>
</dbReference>
<dbReference type="AlphaFoldDB" id="A0A812TKD6"/>
<evidence type="ECO:0000256" key="1">
    <source>
        <dbReference type="SAM" id="SignalP"/>
    </source>
</evidence>
<dbReference type="InterPro" id="IPR017853">
    <property type="entry name" value="GH"/>
</dbReference>
<dbReference type="PROSITE" id="PS01095">
    <property type="entry name" value="GH18_1"/>
    <property type="match status" value="1"/>
</dbReference>
<dbReference type="InterPro" id="IPR036779">
    <property type="entry name" value="LysM_dom_sf"/>
</dbReference>
<dbReference type="GO" id="GO:0005975">
    <property type="term" value="P:carbohydrate metabolic process"/>
    <property type="evidence" value="ECO:0007669"/>
    <property type="project" value="InterPro"/>
</dbReference>
<dbReference type="Proteomes" id="UP000604046">
    <property type="component" value="Unassembled WGS sequence"/>
</dbReference>
<keyword evidence="4" id="KW-1185">Reference proteome</keyword>
<dbReference type="EMBL" id="CAJNDS010002598">
    <property type="protein sequence ID" value="CAE7539740.1"/>
    <property type="molecule type" value="Genomic_DNA"/>
</dbReference>
<keyword evidence="1" id="KW-0732">Signal</keyword>
<name>A0A812TKD6_9DINO</name>
<evidence type="ECO:0000313" key="4">
    <source>
        <dbReference type="Proteomes" id="UP000604046"/>
    </source>
</evidence>
<dbReference type="Gene3D" id="3.20.20.80">
    <property type="entry name" value="Glycosidases"/>
    <property type="match status" value="1"/>
</dbReference>
<dbReference type="CDD" id="cd00118">
    <property type="entry name" value="LysM"/>
    <property type="match status" value="2"/>
</dbReference>
<evidence type="ECO:0000313" key="3">
    <source>
        <dbReference type="EMBL" id="CAE7539740.1"/>
    </source>
</evidence>
<dbReference type="OrthoDB" id="3012298at2759"/>
<evidence type="ECO:0000259" key="2">
    <source>
        <dbReference type="PROSITE" id="PS51782"/>
    </source>
</evidence>
<dbReference type="InterPro" id="IPR001579">
    <property type="entry name" value="Glyco_hydro_18_chit_AS"/>
</dbReference>
<sequence length="733" mass="79886">MLLLLVPLAFLAAHAVMQNCTGSCEDKDSLSWLQSRHLRETMGSSKACDCVYIIQSGDTCWAIAKDYFGVEYPAVQVISTGETCPKAELFVGSEVCVTGPTKGKEKCEGGPEPGPKCIYIVQKGDTCWTMAKDYFDVPYSSITDMRSGEKCPCELWEGDEMQIENPDPLPSASILKRVTKVIMAFVGSYAYTKESDWKLYKCESQCTFPTRWPLMEMGQEWARKMKAVNANLEVTISFGGWNQGPGDQDLNCYEISGCYADVSHLADELAQLNGEAIDGIDLDYEMSEDPDLASGKGVTFLGLLSQALQERGVHVSQAPQPPYFDTSGPGGGSYTKLLQDFPGCKKDSMAIQYYNNPNFAIGKDDENIAENYWKAVAEMGGDASKVLLGLCFVDCNDGYRAYDPSFPGKSQTLAPNLLNTVMSQGTGFGGIMIWANPHSKLGRKKSSKCKDASGNLDGCYPQMPAWLDTICYSVGGTPAPRPPPPPVPEDGYNGQFVIPASWGSSSWKYKGPSGPLGICFGGASIIEENTVAGCDPGGSTYLVTAELLTEGGQKFYDFGGGDAKPTQWYTEDLLAKLADYMDTLVGSYDGILYDIETFPEDFNPTTMKSALDASFSLAKSKGLNIIASTSYTAPYQPNNYPADYHQRADDVWKHVLANPDVDIFSPQFYGSDGKTASIVETSGSSVKFTTWVDTIQAYSEQYYENQVAAMEQQCKSTVPKEFCQGGYILWGGP</sequence>
<dbReference type="Pfam" id="PF01476">
    <property type="entry name" value="LysM"/>
    <property type="match status" value="2"/>
</dbReference>
<protein>
    <recommendedName>
        <fullName evidence="2">LysM domain-containing protein</fullName>
    </recommendedName>
</protein>